<keyword evidence="4" id="KW-1185">Reference proteome</keyword>
<evidence type="ECO:0000256" key="1">
    <source>
        <dbReference type="ARBA" id="ARBA00008645"/>
    </source>
</evidence>
<dbReference type="PANTHER" id="PTHR43039">
    <property type="entry name" value="ESTERASE-RELATED"/>
    <property type="match status" value="1"/>
</dbReference>
<gene>
    <name evidence="3" type="ORF">N2K95_15270</name>
</gene>
<dbReference type="Proteomes" id="UP001059859">
    <property type="component" value="Chromosome"/>
</dbReference>
<evidence type="ECO:0000313" key="4">
    <source>
        <dbReference type="Proteomes" id="UP001059859"/>
    </source>
</evidence>
<dbReference type="EMBL" id="CP104275">
    <property type="protein sequence ID" value="UWX96972.1"/>
    <property type="molecule type" value="Genomic_DNA"/>
</dbReference>
<proteinExistence type="inferred from homology"/>
<dbReference type="PRINTS" id="PR00111">
    <property type="entry name" value="ABHYDROLASE"/>
</dbReference>
<sequence length="270" mass="29035">MNAQTVIRRNNVRVLGRADGPVLLLVQGFGCDQVIWNPILPAFTDSYKVVLFDHAGTGGADPEAYDPAKYAVLEGYAEDLVEILDALDLEQAIIVGHSIAGAMAVAASVQTPRIARLVLLCAAPCYVSDDGYAGGFSEEDIQGVMDAVEANYPLWARMVAPGIAGPDAGPEGEAAMAEQMCRLHPEYVRDFLRMTFATDIRHLLPQVSVPALILQSQADPLAPEAASLYLHRFLPGSTLAELNVRGSMPHIIAPRETVEAILQHLPVVRS</sequence>
<reference evidence="3" key="1">
    <citation type="submission" date="2022-09" db="EMBL/GenBank/DDBJ databases">
        <title>Novel species in genus Arthrobacter.</title>
        <authorList>
            <person name="Liu Y."/>
        </authorList>
    </citation>
    <scope>NUCLEOTIDE SEQUENCE</scope>
    <source>
        <strain evidence="3">Zg-Y815</strain>
    </source>
</reference>
<dbReference type="InterPro" id="IPR029058">
    <property type="entry name" value="AB_hydrolase_fold"/>
</dbReference>
<name>A0ABY5YPF3_9MICC</name>
<dbReference type="SUPFAM" id="SSF53474">
    <property type="entry name" value="alpha/beta-Hydrolases"/>
    <property type="match status" value="1"/>
</dbReference>
<protein>
    <submittedName>
        <fullName evidence="3">Alpha/beta hydrolase</fullName>
    </submittedName>
</protein>
<dbReference type="RefSeq" id="WP_260652242.1">
    <property type="nucleotide sequence ID" value="NZ_CP104275.1"/>
</dbReference>
<accession>A0ABY5YPF3</accession>
<dbReference type="Gene3D" id="3.40.50.1820">
    <property type="entry name" value="alpha/beta hydrolase"/>
    <property type="match status" value="1"/>
</dbReference>
<dbReference type="GO" id="GO:0016787">
    <property type="term" value="F:hydrolase activity"/>
    <property type="evidence" value="ECO:0007669"/>
    <property type="project" value="UniProtKB-KW"/>
</dbReference>
<dbReference type="Pfam" id="PF00561">
    <property type="entry name" value="Abhydrolase_1"/>
    <property type="match status" value="1"/>
</dbReference>
<comment type="similarity">
    <text evidence="1">Belongs to the AB hydrolase superfamily.</text>
</comment>
<feature type="domain" description="AB hydrolase-1" evidence="2">
    <location>
        <begin position="21"/>
        <end position="128"/>
    </location>
</feature>
<evidence type="ECO:0000313" key="3">
    <source>
        <dbReference type="EMBL" id="UWX96972.1"/>
    </source>
</evidence>
<keyword evidence="3" id="KW-0378">Hydrolase</keyword>
<dbReference type="InterPro" id="IPR000073">
    <property type="entry name" value="AB_hydrolase_1"/>
</dbReference>
<organism evidence="3 4">
    <name type="scientific">Arthrobacter zhaoxinii</name>
    <dbReference type="NCBI Taxonomy" id="2964616"/>
    <lineage>
        <taxon>Bacteria</taxon>
        <taxon>Bacillati</taxon>
        <taxon>Actinomycetota</taxon>
        <taxon>Actinomycetes</taxon>
        <taxon>Micrococcales</taxon>
        <taxon>Micrococcaceae</taxon>
        <taxon>Arthrobacter</taxon>
    </lineage>
</organism>
<evidence type="ECO:0000259" key="2">
    <source>
        <dbReference type="Pfam" id="PF00561"/>
    </source>
</evidence>